<dbReference type="Proteomes" id="UP000612456">
    <property type="component" value="Unassembled WGS sequence"/>
</dbReference>
<dbReference type="InterPro" id="IPR010559">
    <property type="entry name" value="Sig_transdc_His_kin_internal"/>
</dbReference>
<dbReference type="CDD" id="cd06225">
    <property type="entry name" value="HAMP"/>
    <property type="match status" value="1"/>
</dbReference>
<feature type="transmembrane region" description="Helical" evidence="14">
    <location>
        <begin position="12"/>
        <end position="31"/>
    </location>
</feature>
<evidence type="ECO:0000256" key="12">
    <source>
        <dbReference type="ARBA" id="ARBA00023012"/>
    </source>
</evidence>
<comment type="subcellular location">
    <subcellularLocation>
        <location evidence="2">Cell membrane</location>
        <topology evidence="2">Multi-pass membrane protein</topology>
    </subcellularLocation>
</comment>
<dbReference type="InterPro" id="IPR050640">
    <property type="entry name" value="Bact_2-comp_sensor_kinase"/>
</dbReference>
<dbReference type="InterPro" id="IPR003660">
    <property type="entry name" value="HAMP_dom"/>
</dbReference>
<dbReference type="GO" id="GO:0005886">
    <property type="term" value="C:plasma membrane"/>
    <property type="evidence" value="ECO:0007669"/>
    <property type="project" value="UniProtKB-SubCell"/>
</dbReference>
<sequence length="597" mass="68976">MNHFSLSRRLILYFSIVIVVTLSLVGIYSYVAASKVLDEQQESRLRQIVGGTVNQTELYLQSYERAGNVLITNDSVKRFLDIDPKDSYSYITYLNAIKRDAIATAFEHFPHMNSIYLLGKHGRYILENNYVAPYYEIDNPRELYDTYADIIQNNSRMHILNMALRPESDRRVITLVRPFRGYSSFDYNGVLAIEINVAELSTLWERIDLGHGGYFFIVDSEGRYIFHPDEDQFGQPVPAFIADSLQGDEGSIIVTDESGAKHMNVWNYSPYSRWKLVVSVPMKELRLPATVVRNVVISVGGFALVLGLLMAFRIAQSITKPIKILKEGMRQTERGNWQMIPKLVRKDEIGSLIQSYNKMVKRLSEMIEKVYKSELERQRAEFQALQLQINPHFLYNTLETINCYAVIKESNEIREIVDAMAFMLRYALHMNLNEITVANELNHVRNYLIILNHRMEHEFEIDVDIASELLLEKMVRFTLQPLIENAFEHGFRKRIAEQHRIRIHAWIDEHDFCMTVEDNGSGISAEKLAEIRSTLLSKQLSNKIPQGRLGDSIGLLNVHRRIQMAQGEQYGLSIDSYPGKGTMVTIRMYLEGRDTFY</sequence>
<keyword evidence="18" id="KW-1185">Reference proteome</keyword>
<evidence type="ECO:0000259" key="16">
    <source>
        <dbReference type="PROSITE" id="PS50885"/>
    </source>
</evidence>
<protein>
    <recommendedName>
        <fullName evidence="3">histidine kinase</fullName>
        <ecNumber evidence="3">2.7.13.3</ecNumber>
    </recommendedName>
</protein>
<dbReference type="AlphaFoldDB" id="A0A916YQP4"/>
<dbReference type="SUPFAM" id="SSF158472">
    <property type="entry name" value="HAMP domain-like"/>
    <property type="match status" value="1"/>
</dbReference>
<evidence type="ECO:0000259" key="15">
    <source>
        <dbReference type="PROSITE" id="PS50109"/>
    </source>
</evidence>
<name>A0A916YQP4_9BACL</name>
<keyword evidence="6" id="KW-0808">Transferase</keyword>
<dbReference type="InterPro" id="IPR033479">
    <property type="entry name" value="dCache_1"/>
</dbReference>
<dbReference type="Gene3D" id="3.30.450.20">
    <property type="entry name" value="PAS domain"/>
    <property type="match status" value="1"/>
</dbReference>
<dbReference type="InterPro" id="IPR003594">
    <property type="entry name" value="HATPase_dom"/>
</dbReference>
<keyword evidence="5" id="KW-0597">Phosphoprotein</keyword>
<dbReference type="SMART" id="SM00304">
    <property type="entry name" value="HAMP"/>
    <property type="match status" value="1"/>
</dbReference>
<evidence type="ECO:0000256" key="3">
    <source>
        <dbReference type="ARBA" id="ARBA00012438"/>
    </source>
</evidence>
<keyword evidence="13 14" id="KW-0472">Membrane</keyword>
<evidence type="ECO:0000256" key="10">
    <source>
        <dbReference type="ARBA" id="ARBA00022840"/>
    </source>
</evidence>
<dbReference type="RefSeq" id="WP_188990272.1">
    <property type="nucleotide sequence ID" value="NZ_BMHP01000001.1"/>
</dbReference>
<keyword evidence="12" id="KW-0902">Two-component regulatory system</keyword>
<dbReference type="Pfam" id="PF06580">
    <property type="entry name" value="His_kinase"/>
    <property type="match status" value="1"/>
</dbReference>
<reference evidence="17" key="2">
    <citation type="submission" date="2020-09" db="EMBL/GenBank/DDBJ databases">
        <authorList>
            <person name="Sun Q."/>
            <person name="Zhou Y."/>
        </authorList>
    </citation>
    <scope>NUCLEOTIDE SEQUENCE</scope>
    <source>
        <strain evidence="17">CGMCC 1.15178</strain>
    </source>
</reference>
<dbReference type="InterPro" id="IPR036890">
    <property type="entry name" value="HATPase_C_sf"/>
</dbReference>
<dbReference type="InterPro" id="IPR005467">
    <property type="entry name" value="His_kinase_dom"/>
</dbReference>
<gene>
    <name evidence="17" type="ORF">GCM10010911_13220</name>
</gene>
<dbReference type="Pfam" id="PF00672">
    <property type="entry name" value="HAMP"/>
    <property type="match status" value="1"/>
</dbReference>
<evidence type="ECO:0000256" key="1">
    <source>
        <dbReference type="ARBA" id="ARBA00000085"/>
    </source>
</evidence>
<keyword evidence="11 14" id="KW-1133">Transmembrane helix</keyword>
<evidence type="ECO:0000313" key="18">
    <source>
        <dbReference type="Proteomes" id="UP000612456"/>
    </source>
</evidence>
<dbReference type="PROSITE" id="PS50885">
    <property type="entry name" value="HAMP"/>
    <property type="match status" value="1"/>
</dbReference>
<reference evidence="17" key="1">
    <citation type="journal article" date="2014" name="Int. J. Syst. Evol. Microbiol.">
        <title>Complete genome sequence of Corynebacterium casei LMG S-19264T (=DSM 44701T), isolated from a smear-ripened cheese.</title>
        <authorList>
            <consortium name="US DOE Joint Genome Institute (JGI-PGF)"/>
            <person name="Walter F."/>
            <person name="Albersmeier A."/>
            <person name="Kalinowski J."/>
            <person name="Ruckert C."/>
        </authorList>
    </citation>
    <scope>NUCLEOTIDE SEQUENCE</scope>
    <source>
        <strain evidence="17">CGMCC 1.15178</strain>
    </source>
</reference>
<evidence type="ECO:0000256" key="6">
    <source>
        <dbReference type="ARBA" id="ARBA00022679"/>
    </source>
</evidence>
<dbReference type="EMBL" id="BMHP01000001">
    <property type="protein sequence ID" value="GGD56830.1"/>
    <property type="molecule type" value="Genomic_DNA"/>
</dbReference>
<evidence type="ECO:0000256" key="9">
    <source>
        <dbReference type="ARBA" id="ARBA00022777"/>
    </source>
</evidence>
<evidence type="ECO:0000256" key="7">
    <source>
        <dbReference type="ARBA" id="ARBA00022692"/>
    </source>
</evidence>
<evidence type="ECO:0000256" key="5">
    <source>
        <dbReference type="ARBA" id="ARBA00022553"/>
    </source>
</evidence>
<dbReference type="SMART" id="SM00387">
    <property type="entry name" value="HATPase_c"/>
    <property type="match status" value="1"/>
</dbReference>
<comment type="catalytic activity">
    <reaction evidence="1">
        <text>ATP + protein L-histidine = ADP + protein N-phospho-L-histidine.</text>
        <dbReference type="EC" id="2.7.13.3"/>
    </reaction>
</comment>
<feature type="domain" description="HAMP" evidence="16">
    <location>
        <begin position="316"/>
        <end position="368"/>
    </location>
</feature>
<comment type="caution">
    <text evidence="17">The sequence shown here is derived from an EMBL/GenBank/DDBJ whole genome shotgun (WGS) entry which is preliminary data.</text>
</comment>
<evidence type="ECO:0000256" key="11">
    <source>
        <dbReference type="ARBA" id="ARBA00022989"/>
    </source>
</evidence>
<feature type="transmembrane region" description="Helical" evidence="14">
    <location>
        <begin position="295"/>
        <end position="315"/>
    </location>
</feature>
<evidence type="ECO:0000256" key="4">
    <source>
        <dbReference type="ARBA" id="ARBA00022475"/>
    </source>
</evidence>
<keyword evidence="9 17" id="KW-0418">Kinase</keyword>
<evidence type="ECO:0000256" key="8">
    <source>
        <dbReference type="ARBA" id="ARBA00022741"/>
    </source>
</evidence>
<evidence type="ECO:0000256" key="2">
    <source>
        <dbReference type="ARBA" id="ARBA00004651"/>
    </source>
</evidence>
<keyword evidence="7 14" id="KW-0812">Transmembrane</keyword>
<dbReference type="GO" id="GO:0000155">
    <property type="term" value="F:phosphorelay sensor kinase activity"/>
    <property type="evidence" value="ECO:0007669"/>
    <property type="project" value="InterPro"/>
</dbReference>
<feature type="domain" description="Histidine kinase" evidence="15">
    <location>
        <begin position="406"/>
        <end position="592"/>
    </location>
</feature>
<dbReference type="PROSITE" id="PS50109">
    <property type="entry name" value="HIS_KIN"/>
    <property type="match status" value="1"/>
</dbReference>
<organism evidence="17 18">
    <name type="scientific">Paenibacillus nasutitermitis</name>
    <dbReference type="NCBI Taxonomy" id="1652958"/>
    <lineage>
        <taxon>Bacteria</taxon>
        <taxon>Bacillati</taxon>
        <taxon>Bacillota</taxon>
        <taxon>Bacilli</taxon>
        <taxon>Bacillales</taxon>
        <taxon>Paenibacillaceae</taxon>
        <taxon>Paenibacillus</taxon>
    </lineage>
</organism>
<evidence type="ECO:0000313" key="17">
    <source>
        <dbReference type="EMBL" id="GGD56830.1"/>
    </source>
</evidence>
<dbReference type="Gene3D" id="3.30.565.10">
    <property type="entry name" value="Histidine kinase-like ATPase, C-terminal domain"/>
    <property type="match status" value="1"/>
</dbReference>
<dbReference type="EC" id="2.7.13.3" evidence="3"/>
<dbReference type="Gene3D" id="6.10.340.10">
    <property type="match status" value="1"/>
</dbReference>
<dbReference type="Pfam" id="PF02743">
    <property type="entry name" value="dCache_1"/>
    <property type="match status" value="1"/>
</dbReference>
<dbReference type="PANTHER" id="PTHR34220">
    <property type="entry name" value="SENSOR HISTIDINE KINASE YPDA"/>
    <property type="match status" value="1"/>
</dbReference>
<keyword evidence="10" id="KW-0067">ATP-binding</keyword>
<evidence type="ECO:0000256" key="14">
    <source>
        <dbReference type="SAM" id="Phobius"/>
    </source>
</evidence>
<evidence type="ECO:0000256" key="13">
    <source>
        <dbReference type="ARBA" id="ARBA00023136"/>
    </source>
</evidence>
<keyword evidence="8" id="KW-0547">Nucleotide-binding</keyword>
<dbReference type="GO" id="GO:0005524">
    <property type="term" value="F:ATP binding"/>
    <property type="evidence" value="ECO:0007669"/>
    <property type="project" value="UniProtKB-KW"/>
</dbReference>
<accession>A0A916YQP4</accession>
<keyword evidence="4" id="KW-1003">Cell membrane</keyword>
<proteinExistence type="predicted"/>
<dbReference type="SUPFAM" id="SSF55874">
    <property type="entry name" value="ATPase domain of HSP90 chaperone/DNA topoisomerase II/histidine kinase"/>
    <property type="match status" value="1"/>
</dbReference>
<dbReference type="CDD" id="cd12912">
    <property type="entry name" value="PDC2_MCP_like"/>
    <property type="match status" value="1"/>
</dbReference>
<dbReference type="Pfam" id="PF02518">
    <property type="entry name" value="HATPase_c"/>
    <property type="match status" value="1"/>
</dbReference>
<dbReference type="PANTHER" id="PTHR34220:SF7">
    <property type="entry name" value="SENSOR HISTIDINE KINASE YPDA"/>
    <property type="match status" value="1"/>
</dbReference>